<feature type="transmembrane region" description="Helical" evidence="10">
    <location>
        <begin position="87"/>
        <end position="112"/>
    </location>
</feature>
<keyword evidence="12" id="KW-1185">Reference proteome</keyword>
<accession>G0SHF9</accession>
<feature type="transmembrane region" description="Helical" evidence="10">
    <location>
        <begin position="560"/>
        <end position="583"/>
    </location>
</feature>
<dbReference type="AlphaFoldDB" id="G0SHF9"/>
<keyword evidence="7" id="KW-0406">Ion transport</keyword>
<dbReference type="eggNOG" id="KOG1341">
    <property type="taxonomic scope" value="Eukaryota"/>
</dbReference>
<evidence type="ECO:0000256" key="7">
    <source>
        <dbReference type="ARBA" id="ARBA00023065"/>
    </source>
</evidence>
<evidence type="ECO:0000256" key="2">
    <source>
        <dbReference type="ARBA" id="ARBA00022448"/>
    </source>
</evidence>
<evidence type="ECO:0000256" key="10">
    <source>
        <dbReference type="SAM" id="Phobius"/>
    </source>
</evidence>
<evidence type="ECO:0000256" key="1">
    <source>
        <dbReference type="ARBA" id="ARBA00004141"/>
    </source>
</evidence>
<gene>
    <name evidence="11" type="ORF">CTHT_0069880</name>
</gene>
<dbReference type="GO" id="GO:0030007">
    <property type="term" value="P:intracellular potassium ion homeostasis"/>
    <property type="evidence" value="ECO:0007669"/>
    <property type="project" value="TreeGrafter"/>
</dbReference>
<dbReference type="GO" id="GO:0005886">
    <property type="term" value="C:plasma membrane"/>
    <property type="evidence" value="ECO:0007669"/>
    <property type="project" value="TreeGrafter"/>
</dbReference>
<dbReference type="GO" id="GO:0140107">
    <property type="term" value="F:high-affinity potassium ion transmembrane transporter activity"/>
    <property type="evidence" value="ECO:0007669"/>
    <property type="project" value="TreeGrafter"/>
</dbReference>
<keyword evidence="3" id="KW-0633">Potassium transport</keyword>
<dbReference type="InterPro" id="IPR003445">
    <property type="entry name" value="Cat_transpt"/>
</dbReference>
<dbReference type="GeneID" id="18261026"/>
<keyword evidence="8 10" id="KW-0472">Membrane</keyword>
<feature type="transmembrane region" description="Helical" evidence="10">
    <location>
        <begin position="26"/>
        <end position="49"/>
    </location>
</feature>
<dbReference type="NCBIfam" id="TIGR00934">
    <property type="entry name" value="2a38euk"/>
    <property type="match status" value="1"/>
</dbReference>
<dbReference type="Proteomes" id="UP000008066">
    <property type="component" value="Unassembled WGS sequence"/>
</dbReference>
<reference evidence="11 12" key="1">
    <citation type="journal article" date="2011" name="Cell">
        <title>Insight into structure and assembly of the nuclear pore complex by utilizing the genome of a eukaryotic thermophile.</title>
        <authorList>
            <person name="Amlacher S."/>
            <person name="Sarges P."/>
            <person name="Flemming D."/>
            <person name="van Noort V."/>
            <person name="Kunze R."/>
            <person name="Devos D.P."/>
            <person name="Arumugam M."/>
            <person name="Bork P."/>
            <person name="Hurt E."/>
        </authorList>
    </citation>
    <scope>NUCLEOTIDE SEQUENCE [LARGE SCALE GENOMIC DNA]</scope>
    <source>
        <strain evidence="12">DSM 1495 / CBS 144.50 / IMI 039719</strain>
    </source>
</reference>
<evidence type="ECO:0000256" key="5">
    <source>
        <dbReference type="ARBA" id="ARBA00022958"/>
    </source>
</evidence>
<feature type="transmembrane region" description="Helical" evidence="10">
    <location>
        <begin position="740"/>
        <end position="757"/>
    </location>
</feature>
<sequence>MGSFKDWVVGQIKGLRPSFMSHKPHFNFITAHYFYILGLTFIGSILLFAGGRGNISYTDALFFGACASTQAGLNVVDINKLNTFQQIVIYIIPMLANPITINSFVVFLRLYWFEKRFQHIVQESRLRRGTISRAKSKAKSLPGDLEKGVNGRKITVMLNGHRSRMTPDGTLLEDDPVPSEKSKLERRASDPLSRTSSSWKIESDAHRHPDIKFSRTVTKSDGMSDDVLKLPPLRSEQEHIAILERQRKDDDEVLRIPNPRDVERGVLPKRVVAGEDDEPDPLSPARGEFSHDVCDEPQHLTFDGRQQAITIEEPDRRKLEQSGSDDSLIDARAAVRALSWFRIPLPRFLKRGKARLHDNKHPAGLASAALKGRRRSLQTLRTVLSRDKVEGTPYLSWEPTIGRNSAFPDLTEEQREELGGIEYRSLKTLAVILVCYFWVFSILGVIGLLPWILHVQKYGQVVTAAGVSKVWWAFFTANSAFMDLGFTLTPDSMNSFNTATWPLLFMSFLIIIGNTGFPIMLRFIIWSLSLVTSVGTGLYEELRFLLDHPRRCFTLLFPSAATWWLFGVLIVLNVVDVILFIVLDLGAEPVIALSPGLKVLNGLFEAVSTRTAGFSSVNLGLLHPAVQSSYMIMMYISVFPIAISVRRTNVYEEQSLGVYTPYDLDDQGNQSDMSYVGTHLRRQLSFDLWYIFVGFFILNITEGSKLMANRFSGFAILFEVVSAYGTVGMSLGYSGGNESLSSQFSVIGKLVIIAMMIRGRHRGLPYGLDRAILLPSESLSATEASAPAPISVEPEIPRISRLYSRTSAVTGGPDIGSSARHKSFTSADPRNLLASILHPGPPLPSMGPAETIRRAESIRRMSIDPSLVSGLERLERQKSATTTFSQLPQDPAGASGAGASAAGDATAEVTSTAATSGTDYLHVDQQPWVTRITSRRTEPGASTSRRDRGRGESISSLSAIQRPKTSGPVH</sequence>
<dbReference type="KEGG" id="cthr:CTHT_0069880"/>
<keyword evidence="6 10" id="KW-1133">Transmembrane helix</keyword>
<feature type="transmembrane region" description="Helical" evidence="10">
    <location>
        <begin position="429"/>
        <end position="451"/>
    </location>
</feature>
<feature type="transmembrane region" description="Helical" evidence="10">
    <location>
        <begin position="713"/>
        <end position="734"/>
    </location>
</feature>
<evidence type="ECO:0000313" key="12">
    <source>
        <dbReference type="Proteomes" id="UP000008066"/>
    </source>
</evidence>
<feature type="compositionally biased region" description="Basic and acidic residues" evidence="9">
    <location>
        <begin position="178"/>
        <end position="189"/>
    </location>
</feature>
<keyword evidence="5" id="KW-0630">Potassium</keyword>
<keyword evidence="2" id="KW-0813">Transport</keyword>
<evidence type="ECO:0000256" key="3">
    <source>
        <dbReference type="ARBA" id="ARBA00022538"/>
    </source>
</evidence>
<evidence type="ECO:0000256" key="4">
    <source>
        <dbReference type="ARBA" id="ARBA00022692"/>
    </source>
</evidence>
<keyword evidence="4 10" id="KW-0812">Transmembrane</keyword>
<feature type="region of interest" description="Disordered" evidence="9">
    <location>
        <begin position="927"/>
        <end position="970"/>
    </location>
</feature>
<dbReference type="PANTHER" id="PTHR31064">
    <property type="entry name" value="POTASSIUM TRANSPORT PROTEIN DDB_G0292412-RELATED"/>
    <property type="match status" value="1"/>
</dbReference>
<evidence type="ECO:0000256" key="6">
    <source>
        <dbReference type="ARBA" id="ARBA00022989"/>
    </source>
</evidence>
<dbReference type="Pfam" id="PF02386">
    <property type="entry name" value="TrkH"/>
    <property type="match status" value="1"/>
</dbReference>
<dbReference type="GO" id="GO:1990573">
    <property type="term" value="P:potassium ion import across plasma membrane"/>
    <property type="evidence" value="ECO:0007669"/>
    <property type="project" value="TreeGrafter"/>
</dbReference>
<evidence type="ECO:0000313" key="11">
    <source>
        <dbReference type="EMBL" id="EGS17648.1"/>
    </source>
</evidence>
<proteinExistence type="predicted"/>
<protein>
    <recommendedName>
        <fullName evidence="13">Potassium transport protein</fullName>
    </recommendedName>
</protein>
<dbReference type="PANTHER" id="PTHR31064:SF30">
    <property type="entry name" value="HIGH-AFFINITY POTASSIUM TRANSPORT PROTEIN-RELATED"/>
    <property type="match status" value="1"/>
</dbReference>
<dbReference type="HOGENOM" id="CLU_005947_0_1_1"/>
<dbReference type="EMBL" id="GL988047">
    <property type="protein sequence ID" value="EGS17648.1"/>
    <property type="molecule type" value="Genomic_DNA"/>
</dbReference>
<feature type="transmembrane region" description="Helical" evidence="10">
    <location>
        <begin position="684"/>
        <end position="701"/>
    </location>
</feature>
<evidence type="ECO:0008006" key="13">
    <source>
        <dbReference type="Google" id="ProtNLM"/>
    </source>
</evidence>
<feature type="region of interest" description="Disordered" evidence="9">
    <location>
        <begin position="162"/>
        <end position="205"/>
    </location>
</feature>
<dbReference type="STRING" id="759272.G0SHF9"/>
<feature type="compositionally biased region" description="Low complexity" evidence="9">
    <location>
        <begin position="892"/>
        <end position="903"/>
    </location>
</feature>
<dbReference type="OMA" id="RMTNDGI"/>
<comment type="subcellular location">
    <subcellularLocation>
        <location evidence="1">Membrane</location>
        <topology evidence="1">Multi-pass membrane protein</topology>
    </subcellularLocation>
</comment>
<dbReference type="OrthoDB" id="9999863at2759"/>
<dbReference type="RefSeq" id="XP_006697266.1">
    <property type="nucleotide sequence ID" value="XM_006697203.1"/>
</dbReference>
<name>G0SHF9_CHATD</name>
<evidence type="ECO:0000256" key="9">
    <source>
        <dbReference type="SAM" id="MobiDB-lite"/>
    </source>
</evidence>
<evidence type="ECO:0000256" key="8">
    <source>
        <dbReference type="ARBA" id="ARBA00023136"/>
    </source>
</evidence>
<feature type="transmembrane region" description="Helical" evidence="10">
    <location>
        <begin position="471"/>
        <end position="489"/>
    </location>
</feature>
<dbReference type="InterPro" id="IPR051143">
    <property type="entry name" value="TrkH_K-transport"/>
</dbReference>
<organism evidence="12">
    <name type="scientific">Chaetomium thermophilum (strain DSM 1495 / CBS 144.50 / IMI 039719)</name>
    <name type="common">Thermochaetoides thermophila</name>
    <dbReference type="NCBI Taxonomy" id="759272"/>
    <lineage>
        <taxon>Eukaryota</taxon>
        <taxon>Fungi</taxon>
        <taxon>Dikarya</taxon>
        <taxon>Ascomycota</taxon>
        <taxon>Pezizomycotina</taxon>
        <taxon>Sordariomycetes</taxon>
        <taxon>Sordariomycetidae</taxon>
        <taxon>Sordariales</taxon>
        <taxon>Chaetomiaceae</taxon>
        <taxon>Thermochaetoides</taxon>
    </lineage>
</organism>
<feature type="region of interest" description="Disordered" evidence="9">
    <location>
        <begin position="880"/>
        <end position="903"/>
    </location>
</feature>
<dbReference type="InterPro" id="IPR004773">
    <property type="entry name" value="K/Na_transp_Trk1/HKT1"/>
</dbReference>